<dbReference type="Pfam" id="PF01966">
    <property type="entry name" value="HD"/>
    <property type="match status" value="1"/>
</dbReference>
<organism evidence="2 3">
    <name type="scientific">Desulfuromonas acetoxidans (strain DSM 684 / 11070)</name>
    <dbReference type="NCBI Taxonomy" id="281689"/>
    <lineage>
        <taxon>Bacteria</taxon>
        <taxon>Pseudomonadati</taxon>
        <taxon>Thermodesulfobacteriota</taxon>
        <taxon>Desulfuromonadia</taxon>
        <taxon>Desulfuromonadales</taxon>
        <taxon>Desulfuromonadaceae</taxon>
        <taxon>Desulfuromonas</taxon>
    </lineage>
</organism>
<dbReference type="RefSeq" id="WP_005998212.1">
    <property type="nucleotide sequence ID" value="NZ_AAEW02000003.1"/>
</dbReference>
<dbReference type="InterPro" id="IPR006674">
    <property type="entry name" value="HD_domain"/>
</dbReference>
<dbReference type="EMBL" id="AAEW02000003">
    <property type="protein sequence ID" value="EAT16777.1"/>
    <property type="molecule type" value="Genomic_DNA"/>
</dbReference>
<dbReference type="InterPro" id="IPR006675">
    <property type="entry name" value="HDIG_dom"/>
</dbReference>
<reference evidence="2" key="1">
    <citation type="submission" date="2006-05" db="EMBL/GenBank/DDBJ databases">
        <title>Annotation of the draft genome assembly of Desulfuromonas acetoxidans DSM 684.</title>
        <authorList>
            <consortium name="US DOE Joint Genome Institute (JGI-ORNL)"/>
            <person name="Larimer F."/>
            <person name="Land M."/>
            <person name="Hauser L."/>
        </authorList>
    </citation>
    <scope>NUCLEOTIDE SEQUENCE [LARGE SCALE GENOMIC DNA]</scope>
    <source>
        <strain evidence="2">DSM 684</strain>
    </source>
</reference>
<dbReference type="OrthoDB" id="1722553at2"/>
<proteinExistence type="predicted"/>
<gene>
    <name evidence="2" type="ORF">Dace_2029</name>
</gene>
<dbReference type="NCBIfam" id="TIGR00277">
    <property type="entry name" value="HDIG"/>
    <property type="match status" value="1"/>
</dbReference>
<dbReference type="PANTHER" id="PTHR35795:SF1">
    <property type="entry name" value="BIS(5'-NUCLEOSYL)-TETRAPHOSPHATASE, SYMMETRICAL"/>
    <property type="match status" value="1"/>
</dbReference>
<dbReference type="AlphaFoldDB" id="Q1K2V4"/>
<feature type="domain" description="HD" evidence="1">
    <location>
        <begin position="23"/>
        <end position="141"/>
    </location>
</feature>
<dbReference type="Proteomes" id="UP000005695">
    <property type="component" value="Unassembled WGS sequence"/>
</dbReference>
<comment type="caution">
    <text evidence="2">The sequence shown here is derived from an EMBL/GenBank/DDBJ whole genome shotgun (WGS) entry which is preliminary data.</text>
</comment>
<sequence>MTDPIEIITAYYPPHTRAHHILLRHSQQVAEKAISIAEHLCRQGEIIDLEFIQQAALLHDIGIFRVHAPALGCYGQLPYLHHGIEGAKILQAEGLPRHANVCERHTGVGLTAEEITQNKLGLPRRNMIPTTVEEQIIAYADLFFSKNPHHLDRQRPVEKVRMSLCTFGEEKGEIFDRWHRRFHS</sequence>
<evidence type="ECO:0000313" key="3">
    <source>
        <dbReference type="Proteomes" id="UP000005695"/>
    </source>
</evidence>
<reference evidence="2" key="2">
    <citation type="submission" date="2006-05" db="EMBL/GenBank/DDBJ databases">
        <title>Sequencing of the draft genome and assembly of Desulfuromonas acetoxidans DSM 684.</title>
        <authorList>
            <consortium name="US DOE Joint Genome Institute (JGI-PGF)"/>
            <person name="Copeland A."/>
            <person name="Lucas S."/>
            <person name="Lapidus A."/>
            <person name="Barry K."/>
            <person name="Detter J.C."/>
            <person name="Glavina del Rio T."/>
            <person name="Hammon N."/>
            <person name="Israni S."/>
            <person name="Dalin E."/>
            <person name="Tice H."/>
            <person name="Bruce D."/>
            <person name="Pitluck S."/>
            <person name="Richardson P."/>
        </authorList>
    </citation>
    <scope>NUCLEOTIDE SEQUENCE [LARGE SCALE GENOMIC DNA]</scope>
    <source>
        <strain evidence="2">DSM 684</strain>
    </source>
</reference>
<dbReference type="InterPro" id="IPR003607">
    <property type="entry name" value="HD/PDEase_dom"/>
</dbReference>
<dbReference type="SUPFAM" id="SSF109604">
    <property type="entry name" value="HD-domain/PDEase-like"/>
    <property type="match status" value="1"/>
</dbReference>
<accession>Q1K2V4</accession>
<dbReference type="GO" id="GO:0016787">
    <property type="term" value="F:hydrolase activity"/>
    <property type="evidence" value="ECO:0007669"/>
    <property type="project" value="UniProtKB-KW"/>
</dbReference>
<protein>
    <submittedName>
        <fullName evidence="2">Metal dependent phosphohydrolase</fullName>
    </submittedName>
</protein>
<dbReference type="InterPro" id="IPR051094">
    <property type="entry name" value="Diverse_Catalytic_Enzymes"/>
</dbReference>
<name>Q1K2V4_DESA6</name>
<evidence type="ECO:0000259" key="1">
    <source>
        <dbReference type="Pfam" id="PF01966"/>
    </source>
</evidence>
<dbReference type="CDD" id="cd00077">
    <property type="entry name" value="HDc"/>
    <property type="match status" value="1"/>
</dbReference>
<evidence type="ECO:0000313" key="2">
    <source>
        <dbReference type="EMBL" id="EAT16777.1"/>
    </source>
</evidence>
<dbReference type="Gene3D" id="1.10.3210.10">
    <property type="entry name" value="Hypothetical protein af1432"/>
    <property type="match status" value="1"/>
</dbReference>
<keyword evidence="3" id="KW-1185">Reference proteome</keyword>
<dbReference type="PANTHER" id="PTHR35795">
    <property type="entry name" value="SLR1885 PROTEIN"/>
    <property type="match status" value="1"/>
</dbReference>